<comment type="similarity">
    <text evidence="1">Belongs to the tryptophan dimethylallyltransferase family.</text>
</comment>
<evidence type="ECO:0000313" key="4">
    <source>
        <dbReference type="Proteomes" id="UP000184073"/>
    </source>
</evidence>
<dbReference type="PANTHER" id="PTHR40627">
    <property type="entry name" value="INDOLE PRENYLTRANSFERASE TDIB-RELATED"/>
    <property type="match status" value="1"/>
</dbReference>
<keyword evidence="4" id="KW-1185">Reference proteome</keyword>
<evidence type="ECO:0000256" key="2">
    <source>
        <dbReference type="ARBA" id="ARBA00022679"/>
    </source>
</evidence>
<organism evidence="3 4">
    <name type="scientific">Aspergillus versicolor CBS 583.65</name>
    <dbReference type="NCBI Taxonomy" id="1036611"/>
    <lineage>
        <taxon>Eukaryota</taxon>
        <taxon>Fungi</taxon>
        <taxon>Dikarya</taxon>
        <taxon>Ascomycota</taxon>
        <taxon>Pezizomycotina</taxon>
        <taxon>Eurotiomycetes</taxon>
        <taxon>Eurotiomycetidae</taxon>
        <taxon>Eurotiales</taxon>
        <taxon>Aspergillaceae</taxon>
        <taxon>Aspergillus</taxon>
        <taxon>Aspergillus subgen. Nidulantes</taxon>
    </lineage>
</organism>
<dbReference type="NCBIfam" id="TIGR03429">
    <property type="entry name" value="arom_pren_DMATS"/>
    <property type="match status" value="1"/>
</dbReference>
<dbReference type="PANTHER" id="PTHR40627:SF3">
    <property type="entry name" value="PRENYLTRANSFERASE ASQH2-RELATED"/>
    <property type="match status" value="1"/>
</dbReference>
<name>A0A1L9Q0K6_ASPVE</name>
<gene>
    <name evidence="3" type="ORF">ASPVEDRAFT_142154</name>
</gene>
<evidence type="ECO:0000313" key="3">
    <source>
        <dbReference type="EMBL" id="OJJ07307.1"/>
    </source>
</evidence>
<dbReference type="RefSeq" id="XP_040673069.1">
    <property type="nucleotide sequence ID" value="XM_040807808.1"/>
</dbReference>
<dbReference type="CDD" id="cd13929">
    <property type="entry name" value="PT-DMATS_CymD"/>
    <property type="match status" value="1"/>
</dbReference>
<dbReference type="EMBL" id="KV878137">
    <property type="protein sequence ID" value="OJJ07307.1"/>
    <property type="molecule type" value="Genomic_DNA"/>
</dbReference>
<dbReference type="STRING" id="1036611.A0A1L9Q0K6"/>
<dbReference type="InterPro" id="IPR017795">
    <property type="entry name" value="ABBA_NscD-like"/>
</dbReference>
<sequence>MSTNYSKNGKLVRIGLEPLGVHAGTSRDPLNQTVLRLFYGELAIHFPHVDLSLLNHFESCFSLSPEEYRLAASLPVSDKNIQARFAGFNFQRNGDITPKGYFAFGAKATVQGVSRTALALNALRTINSYSRDSKYLAAVSNLGDFLTSTGLEPLMVGTDCIEFTKSRIKVYVTAPQFTAAGLRDLWTLGGRVDTPLTAKGLEIAEHFMRLINYKPEHKRVDVDISSLLANYELRVGSPHPKPQIYFPLHRVDDEEASGAIARFFEYLGWHGIATTFKEDLISNMPSTSWKDNKKIQKWAAYAYSEAGVYLTVYYNAASARAGSL</sequence>
<dbReference type="VEuPathDB" id="FungiDB:ASPVEDRAFT_142154"/>
<protein>
    <submittedName>
        <fullName evidence="3">Uncharacterized protein</fullName>
    </submittedName>
</protein>
<dbReference type="Pfam" id="PF11991">
    <property type="entry name" value="Trp_DMAT"/>
    <property type="match status" value="1"/>
</dbReference>
<dbReference type="GO" id="GO:0009820">
    <property type="term" value="P:alkaloid metabolic process"/>
    <property type="evidence" value="ECO:0007669"/>
    <property type="project" value="InterPro"/>
</dbReference>
<accession>A0A1L9Q0K6</accession>
<dbReference type="GeneID" id="63723319"/>
<dbReference type="SFLD" id="SFLDS00036">
    <property type="entry name" value="Aromatic_Prenyltransferase"/>
    <property type="match status" value="1"/>
</dbReference>
<evidence type="ECO:0000256" key="1">
    <source>
        <dbReference type="ARBA" id="ARBA00010209"/>
    </source>
</evidence>
<proteinExistence type="inferred from homology"/>
<dbReference type="Proteomes" id="UP000184073">
    <property type="component" value="Unassembled WGS sequence"/>
</dbReference>
<dbReference type="AlphaFoldDB" id="A0A1L9Q0K6"/>
<dbReference type="OrthoDB" id="3354387at2759"/>
<keyword evidence="2" id="KW-0808">Transferase</keyword>
<dbReference type="InterPro" id="IPR033964">
    <property type="entry name" value="ABBA"/>
</dbReference>
<reference evidence="4" key="1">
    <citation type="journal article" date="2017" name="Genome Biol.">
        <title>Comparative genomics reveals high biological diversity and specific adaptations in the industrially and medically important fungal genus Aspergillus.</title>
        <authorList>
            <person name="de Vries R.P."/>
            <person name="Riley R."/>
            <person name="Wiebenga A."/>
            <person name="Aguilar-Osorio G."/>
            <person name="Amillis S."/>
            <person name="Uchima C.A."/>
            <person name="Anderluh G."/>
            <person name="Asadollahi M."/>
            <person name="Askin M."/>
            <person name="Barry K."/>
            <person name="Battaglia E."/>
            <person name="Bayram O."/>
            <person name="Benocci T."/>
            <person name="Braus-Stromeyer S.A."/>
            <person name="Caldana C."/>
            <person name="Canovas D."/>
            <person name="Cerqueira G.C."/>
            <person name="Chen F."/>
            <person name="Chen W."/>
            <person name="Choi C."/>
            <person name="Clum A."/>
            <person name="Dos Santos R.A."/>
            <person name="Damasio A.R."/>
            <person name="Diallinas G."/>
            <person name="Emri T."/>
            <person name="Fekete E."/>
            <person name="Flipphi M."/>
            <person name="Freyberg S."/>
            <person name="Gallo A."/>
            <person name="Gournas C."/>
            <person name="Habgood R."/>
            <person name="Hainaut M."/>
            <person name="Harispe M.L."/>
            <person name="Henrissat B."/>
            <person name="Hilden K.S."/>
            <person name="Hope R."/>
            <person name="Hossain A."/>
            <person name="Karabika E."/>
            <person name="Karaffa L."/>
            <person name="Karanyi Z."/>
            <person name="Krasevec N."/>
            <person name="Kuo A."/>
            <person name="Kusch H."/>
            <person name="LaButti K."/>
            <person name="Lagendijk E.L."/>
            <person name="Lapidus A."/>
            <person name="Levasseur A."/>
            <person name="Lindquist E."/>
            <person name="Lipzen A."/>
            <person name="Logrieco A.F."/>
            <person name="MacCabe A."/>
            <person name="Maekelae M.R."/>
            <person name="Malavazi I."/>
            <person name="Melin P."/>
            <person name="Meyer V."/>
            <person name="Mielnichuk N."/>
            <person name="Miskei M."/>
            <person name="Molnar A.P."/>
            <person name="Mule G."/>
            <person name="Ngan C.Y."/>
            <person name="Orejas M."/>
            <person name="Orosz E."/>
            <person name="Ouedraogo J.P."/>
            <person name="Overkamp K.M."/>
            <person name="Park H.-S."/>
            <person name="Perrone G."/>
            <person name="Piumi F."/>
            <person name="Punt P.J."/>
            <person name="Ram A.F."/>
            <person name="Ramon A."/>
            <person name="Rauscher S."/>
            <person name="Record E."/>
            <person name="Riano-Pachon D.M."/>
            <person name="Robert V."/>
            <person name="Roehrig J."/>
            <person name="Ruller R."/>
            <person name="Salamov A."/>
            <person name="Salih N.S."/>
            <person name="Samson R.A."/>
            <person name="Sandor E."/>
            <person name="Sanguinetti M."/>
            <person name="Schuetze T."/>
            <person name="Sepcic K."/>
            <person name="Shelest E."/>
            <person name="Sherlock G."/>
            <person name="Sophianopoulou V."/>
            <person name="Squina F.M."/>
            <person name="Sun H."/>
            <person name="Susca A."/>
            <person name="Todd R.B."/>
            <person name="Tsang A."/>
            <person name="Unkles S.E."/>
            <person name="van de Wiele N."/>
            <person name="van Rossen-Uffink D."/>
            <person name="Oliveira J.V."/>
            <person name="Vesth T.C."/>
            <person name="Visser J."/>
            <person name="Yu J.-H."/>
            <person name="Zhou M."/>
            <person name="Andersen M.R."/>
            <person name="Archer D.B."/>
            <person name="Baker S.E."/>
            <person name="Benoit I."/>
            <person name="Brakhage A.A."/>
            <person name="Braus G.H."/>
            <person name="Fischer R."/>
            <person name="Frisvad J.C."/>
            <person name="Goldman G.H."/>
            <person name="Houbraken J."/>
            <person name="Oakley B."/>
            <person name="Pocsi I."/>
            <person name="Scazzocchio C."/>
            <person name="Seiboth B."/>
            <person name="vanKuyk P.A."/>
            <person name="Wortman J."/>
            <person name="Dyer P.S."/>
            <person name="Grigoriev I.V."/>
        </authorList>
    </citation>
    <scope>NUCLEOTIDE SEQUENCE [LARGE SCALE GENOMIC DNA]</scope>
    <source>
        <strain evidence="4">CBS 583.65</strain>
    </source>
</reference>
<dbReference type="GO" id="GO:0016765">
    <property type="term" value="F:transferase activity, transferring alkyl or aryl (other than methyl) groups"/>
    <property type="evidence" value="ECO:0007669"/>
    <property type="project" value="InterPro"/>
</dbReference>